<evidence type="ECO:0000256" key="7">
    <source>
        <dbReference type="SAM" id="Phobius"/>
    </source>
</evidence>
<dbReference type="GO" id="GO:0005044">
    <property type="term" value="F:scavenger receptor activity"/>
    <property type="evidence" value="ECO:0007669"/>
    <property type="project" value="TreeGrafter"/>
</dbReference>
<dbReference type="GO" id="GO:0005737">
    <property type="term" value="C:cytoplasm"/>
    <property type="evidence" value="ECO:0007669"/>
    <property type="project" value="TreeGrafter"/>
</dbReference>
<keyword evidence="4 7" id="KW-1133">Transmembrane helix</keyword>
<proteinExistence type="evidence at transcript level"/>
<evidence type="ECO:0000313" key="8">
    <source>
        <dbReference type="EMBL" id="AUG84552.1"/>
    </source>
</evidence>
<dbReference type="EMBL" id="KY231205">
    <property type="protein sequence ID" value="AUG84552.1"/>
    <property type="molecule type" value="mRNA"/>
</dbReference>
<dbReference type="Pfam" id="PF01130">
    <property type="entry name" value="CD36"/>
    <property type="match status" value="1"/>
</dbReference>
<reference evidence="8" key="1">
    <citation type="submission" date="2016-11" db="EMBL/GenBank/DDBJ databases">
        <title>Cloning and expression of a sensory neuron membrane protein gene from Tyrophagus putrescentiae Schrank.</title>
        <authorList>
            <person name="Qu S."/>
        </authorList>
    </citation>
    <scope>NUCLEOTIDE SEQUENCE</scope>
</reference>
<accession>A0A3S6QA72</accession>
<keyword evidence="5 7" id="KW-0472">Membrane</keyword>
<dbReference type="PANTHER" id="PTHR11923">
    <property type="entry name" value="SCAVENGER RECEPTOR CLASS B TYPE-1 SR-B1"/>
    <property type="match status" value="1"/>
</dbReference>
<dbReference type="PANTHER" id="PTHR11923:SF51">
    <property type="entry name" value="LYSOSOME MEMBRANE PROTEIN 2"/>
    <property type="match status" value="1"/>
</dbReference>
<evidence type="ECO:0000256" key="4">
    <source>
        <dbReference type="ARBA" id="ARBA00022989"/>
    </source>
</evidence>
<comment type="subcellular location">
    <subcellularLocation>
        <location evidence="1">Membrane</location>
    </subcellularLocation>
</comment>
<evidence type="ECO:0000256" key="5">
    <source>
        <dbReference type="ARBA" id="ARBA00023136"/>
    </source>
</evidence>
<evidence type="ECO:0000256" key="2">
    <source>
        <dbReference type="ARBA" id="ARBA00010532"/>
    </source>
</evidence>
<feature type="transmembrane region" description="Helical" evidence="7">
    <location>
        <begin position="230"/>
        <end position="256"/>
    </location>
</feature>
<name>A0A3S6QA72_TYRPU</name>
<evidence type="ECO:0000256" key="6">
    <source>
        <dbReference type="ARBA" id="ARBA00023180"/>
    </source>
</evidence>
<dbReference type="PRINTS" id="PR01609">
    <property type="entry name" value="CD36FAMILY"/>
</dbReference>
<dbReference type="AlphaFoldDB" id="A0A3S6QA72"/>
<organism evidence="8">
    <name type="scientific">Tyrophagus putrescentiae</name>
    <name type="common">Mold mite</name>
    <name type="synonym">Acarus putrescentiae</name>
    <dbReference type="NCBI Taxonomy" id="59818"/>
    <lineage>
        <taxon>Eukaryota</taxon>
        <taxon>Metazoa</taxon>
        <taxon>Ecdysozoa</taxon>
        <taxon>Arthropoda</taxon>
        <taxon>Chelicerata</taxon>
        <taxon>Arachnida</taxon>
        <taxon>Acari</taxon>
        <taxon>Acariformes</taxon>
        <taxon>Sarcoptiformes</taxon>
        <taxon>Astigmata</taxon>
        <taxon>Acaroidea</taxon>
        <taxon>Acaridae</taxon>
        <taxon>Tyrophaginae</taxon>
        <taxon>Tyrophagus</taxon>
    </lineage>
</organism>
<keyword evidence="6" id="KW-0325">Glycoprotein</keyword>
<sequence>MKAQSKYKKCFLNKQIFFCSKLSVWNATGTCNDVHGTDGTQFHPDVKKEDTLYVFEPMLCRTIKFKNGLTNQEIKGISTLRFYAVDDNFEKTKENECYCHEPDHNDCPAGTLNLRKCSPAKEANIDIISTQPYFKNNRDILNQTGLKPPKELTQENYGTVLDIEPYTGLALTARKRLQLNLLLKNNSHKFLTNLEHKFLYMPVAWIEESGDLDDHNANELKEKIFKQKNIFQGILIGLMAAGVLLVAIAGGCAYFGR</sequence>
<dbReference type="InterPro" id="IPR002159">
    <property type="entry name" value="CD36_fam"/>
</dbReference>
<evidence type="ECO:0000256" key="3">
    <source>
        <dbReference type="ARBA" id="ARBA00022692"/>
    </source>
</evidence>
<gene>
    <name evidence="8" type="primary">SNMP3</name>
</gene>
<evidence type="ECO:0000256" key="1">
    <source>
        <dbReference type="ARBA" id="ARBA00004370"/>
    </source>
</evidence>
<protein>
    <submittedName>
        <fullName evidence="8">Sensory neuron membrane protein</fullName>
    </submittedName>
</protein>
<comment type="similarity">
    <text evidence="2">Belongs to the CD36 family.</text>
</comment>
<keyword evidence="3 7" id="KW-0812">Transmembrane</keyword>
<dbReference type="GO" id="GO:0016020">
    <property type="term" value="C:membrane"/>
    <property type="evidence" value="ECO:0007669"/>
    <property type="project" value="UniProtKB-SubCell"/>
</dbReference>